<feature type="chain" id="PRO_5024429284" description="peptidylamidoglycolate lyase" evidence="10">
    <location>
        <begin position="22"/>
        <end position="321"/>
    </location>
</feature>
<dbReference type="InterPro" id="IPR011042">
    <property type="entry name" value="6-blade_b-propeller_TolB-like"/>
</dbReference>
<dbReference type="PANTHER" id="PTHR10680">
    <property type="entry name" value="PEPTIDYL-GLYCINE ALPHA-AMIDATING MONOOXYGENASE"/>
    <property type="match status" value="1"/>
</dbReference>
<protein>
    <recommendedName>
        <fullName evidence="2">peptidylamidoglycolate lyase</fullName>
        <ecNumber evidence="2">4.3.2.5</ecNumber>
    </recommendedName>
</protein>
<dbReference type="CDD" id="cd14958">
    <property type="entry name" value="NHL_PAL_like"/>
    <property type="match status" value="1"/>
</dbReference>
<dbReference type="PROSITE" id="PS51125">
    <property type="entry name" value="NHL"/>
    <property type="match status" value="2"/>
</dbReference>
<feature type="repeat" description="NHL" evidence="9">
    <location>
        <begin position="183"/>
        <end position="225"/>
    </location>
</feature>
<comment type="caution">
    <text evidence="11">The sequence shown here is derived from an EMBL/GenBank/DDBJ whole genome shotgun (WGS) entry which is preliminary data.</text>
</comment>
<gene>
    <name evidence="11" type="ORF">FEV51_03660</name>
</gene>
<evidence type="ECO:0000256" key="5">
    <source>
        <dbReference type="ARBA" id="ARBA00022737"/>
    </source>
</evidence>
<keyword evidence="7" id="KW-0325">Glycoprotein</keyword>
<keyword evidence="8" id="KW-0456">Lyase</keyword>
<feature type="signal peptide" evidence="10">
    <location>
        <begin position="1"/>
        <end position="21"/>
    </location>
</feature>
<evidence type="ECO:0000256" key="8">
    <source>
        <dbReference type="ARBA" id="ARBA00023239"/>
    </source>
</evidence>
<sequence length="321" mass="33941">MMRSGAVMLMLAALAACGSGAEEDVPRAVVDAEWAQIPEGMVFGQVSAVDTDSHGHVFVLQRGTRAWAEPFPTDTIAEPTVLMFARNGRLLDSWGADEFVMPHGLSVDADNRVWITDVAREQVLRFSHNGAPEAAWGERGVSGDDQAHFGRPADVGFVGETVLVADGYTNHRIAAFDVAGTLLGRTGEAGSGARSLAIPHSVAAADGKIYVADRENSRIQTLSPTGDVLASWPTPGHPYAVKPLGAGWVVSLEGRDAADRPGAIIRVWRPDGTVERSFDVSAQDGPTKGHDFAIDSDGSIYVADVDAGRIVKFELAQGGAK</sequence>
<comment type="cofactor">
    <cofactor evidence="1">
        <name>Zn(2+)</name>
        <dbReference type="ChEBI" id="CHEBI:29105"/>
    </cofactor>
</comment>
<keyword evidence="4 10" id="KW-0732">Signal</keyword>
<dbReference type="GO" id="GO:0046872">
    <property type="term" value="F:metal ion binding"/>
    <property type="evidence" value="ECO:0007669"/>
    <property type="project" value="UniProtKB-KW"/>
</dbReference>
<dbReference type="Gene3D" id="2.120.10.30">
    <property type="entry name" value="TolB, C-terminal domain"/>
    <property type="match status" value="1"/>
</dbReference>
<dbReference type="EMBL" id="VCAO01000001">
    <property type="protein sequence ID" value="TMM50286.1"/>
    <property type="molecule type" value="Genomic_DNA"/>
</dbReference>
<evidence type="ECO:0000313" key="12">
    <source>
        <dbReference type="Proteomes" id="UP000309668"/>
    </source>
</evidence>
<dbReference type="AlphaFoldDB" id="A0A5S3P9Y8"/>
<organism evidence="11 12">
    <name type="scientific">Qipengyuania marisflavi</name>
    <dbReference type="NCBI Taxonomy" id="2486356"/>
    <lineage>
        <taxon>Bacteria</taxon>
        <taxon>Pseudomonadati</taxon>
        <taxon>Pseudomonadota</taxon>
        <taxon>Alphaproteobacteria</taxon>
        <taxon>Sphingomonadales</taxon>
        <taxon>Erythrobacteraceae</taxon>
        <taxon>Qipengyuania</taxon>
    </lineage>
</organism>
<name>A0A5S3P9Y8_9SPHN</name>
<dbReference type="OrthoDB" id="9792285at2"/>
<keyword evidence="12" id="KW-1185">Reference proteome</keyword>
<evidence type="ECO:0000256" key="6">
    <source>
        <dbReference type="ARBA" id="ARBA00023157"/>
    </source>
</evidence>
<dbReference type="GO" id="GO:0016020">
    <property type="term" value="C:membrane"/>
    <property type="evidence" value="ECO:0007669"/>
    <property type="project" value="InterPro"/>
</dbReference>
<keyword evidence="6" id="KW-1015">Disulfide bond</keyword>
<proteinExistence type="predicted"/>
<dbReference type="PANTHER" id="PTHR10680:SF14">
    <property type="entry name" value="PEPTIDYL-GLYCINE ALPHA-AMIDATING MONOOXYGENASE"/>
    <property type="match status" value="1"/>
</dbReference>
<evidence type="ECO:0000256" key="9">
    <source>
        <dbReference type="PROSITE-ProRule" id="PRU00504"/>
    </source>
</evidence>
<dbReference type="PRINTS" id="PR00790">
    <property type="entry name" value="PAMONOXGNASE"/>
</dbReference>
<feature type="repeat" description="NHL" evidence="9">
    <location>
        <begin position="88"/>
        <end position="129"/>
    </location>
</feature>
<evidence type="ECO:0000256" key="10">
    <source>
        <dbReference type="SAM" id="SignalP"/>
    </source>
</evidence>
<dbReference type="GO" id="GO:0006518">
    <property type="term" value="P:peptide metabolic process"/>
    <property type="evidence" value="ECO:0007669"/>
    <property type="project" value="InterPro"/>
</dbReference>
<dbReference type="EC" id="4.3.2.5" evidence="2"/>
<dbReference type="SUPFAM" id="SSF101898">
    <property type="entry name" value="NHL repeat"/>
    <property type="match status" value="1"/>
</dbReference>
<dbReference type="GO" id="GO:0004598">
    <property type="term" value="F:peptidylamidoglycolate lyase activity"/>
    <property type="evidence" value="ECO:0007669"/>
    <property type="project" value="UniProtKB-EC"/>
</dbReference>
<keyword evidence="5" id="KW-0677">Repeat</keyword>
<evidence type="ECO:0000313" key="11">
    <source>
        <dbReference type="EMBL" id="TMM50286.1"/>
    </source>
</evidence>
<dbReference type="RefSeq" id="WP_138615962.1">
    <property type="nucleotide sequence ID" value="NZ_VCAO01000001.1"/>
</dbReference>
<evidence type="ECO:0000256" key="1">
    <source>
        <dbReference type="ARBA" id="ARBA00001947"/>
    </source>
</evidence>
<evidence type="ECO:0000256" key="7">
    <source>
        <dbReference type="ARBA" id="ARBA00023180"/>
    </source>
</evidence>
<dbReference type="InterPro" id="IPR001258">
    <property type="entry name" value="NHL_repeat"/>
</dbReference>
<accession>A0A5S3P9Y8</accession>
<reference evidence="11 12" key="1">
    <citation type="submission" date="2019-05" db="EMBL/GenBank/DDBJ databases">
        <title>Erythrobacter marisflavi sp. nov., isolated from isolated from water of an estuary environment.</title>
        <authorList>
            <person name="Yoon J.-H."/>
        </authorList>
    </citation>
    <scope>NUCLEOTIDE SEQUENCE [LARGE SCALE GENOMIC DNA]</scope>
    <source>
        <strain evidence="11 12">KEM-5</strain>
    </source>
</reference>
<evidence type="ECO:0000256" key="4">
    <source>
        <dbReference type="ARBA" id="ARBA00022729"/>
    </source>
</evidence>
<dbReference type="InterPro" id="IPR000720">
    <property type="entry name" value="PHM/PAL"/>
</dbReference>
<evidence type="ECO:0000256" key="3">
    <source>
        <dbReference type="ARBA" id="ARBA00022723"/>
    </source>
</evidence>
<dbReference type="Proteomes" id="UP000309668">
    <property type="component" value="Unassembled WGS sequence"/>
</dbReference>
<keyword evidence="3" id="KW-0479">Metal-binding</keyword>
<dbReference type="PROSITE" id="PS51257">
    <property type="entry name" value="PROKAR_LIPOPROTEIN"/>
    <property type="match status" value="1"/>
</dbReference>
<evidence type="ECO:0000256" key="2">
    <source>
        <dbReference type="ARBA" id="ARBA00012343"/>
    </source>
</evidence>
<dbReference type="Pfam" id="PF01436">
    <property type="entry name" value="NHL"/>
    <property type="match status" value="2"/>
</dbReference>